<feature type="compositionally biased region" description="Basic and acidic residues" evidence="2">
    <location>
        <begin position="697"/>
        <end position="712"/>
    </location>
</feature>
<dbReference type="EMBL" id="JAVRRD010000015">
    <property type="protein sequence ID" value="KAK5051481.1"/>
    <property type="molecule type" value="Genomic_DNA"/>
</dbReference>
<evidence type="ECO:0000256" key="1">
    <source>
        <dbReference type="PROSITE-ProRule" id="PRU00023"/>
    </source>
</evidence>
<proteinExistence type="predicted"/>
<feature type="compositionally biased region" description="Acidic residues" evidence="2">
    <location>
        <begin position="635"/>
        <end position="654"/>
    </location>
</feature>
<dbReference type="Gene3D" id="1.25.40.20">
    <property type="entry name" value="Ankyrin repeat-containing domain"/>
    <property type="match status" value="1"/>
</dbReference>
<name>A0AAV9N946_9EURO</name>
<dbReference type="SMART" id="SM00248">
    <property type="entry name" value="ANK"/>
    <property type="match status" value="2"/>
</dbReference>
<comment type="caution">
    <text evidence="3">The sequence shown here is derived from an EMBL/GenBank/DDBJ whole genome shotgun (WGS) entry which is preliminary data.</text>
</comment>
<evidence type="ECO:0000256" key="2">
    <source>
        <dbReference type="SAM" id="MobiDB-lite"/>
    </source>
</evidence>
<organism evidence="3 4">
    <name type="scientific">Exophiala bonariae</name>
    <dbReference type="NCBI Taxonomy" id="1690606"/>
    <lineage>
        <taxon>Eukaryota</taxon>
        <taxon>Fungi</taxon>
        <taxon>Dikarya</taxon>
        <taxon>Ascomycota</taxon>
        <taxon>Pezizomycotina</taxon>
        <taxon>Eurotiomycetes</taxon>
        <taxon>Chaetothyriomycetidae</taxon>
        <taxon>Chaetothyriales</taxon>
        <taxon>Herpotrichiellaceae</taxon>
        <taxon>Exophiala</taxon>
    </lineage>
</organism>
<accession>A0AAV9N946</accession>
<dbReference type="PROSITE" id="PS50088">
    <property type="entry name" value="ANK_REPEAT"/>
    <property type="match status" value="1"/>
</dbReference>
<keyword evidence="4" id="KW-1185">Reference proteome</keyword>
<protein>
    <recommendedName>
        <fullName evidence="5">Fungal N-terminal domain-containing protein</fullName>
    </recommendedName>
</protein>
<dbReference type="RefSeq" id="XP_064705708.1">
    <property type="nucleotide sequence ID" value="XM_064846728.1"/>
</dbReference>
<gene>
    <name evidence="3" type="ORF">LTR84_003133</name>
</gene>
<feature type="region of interest" description="Disordered" evidence="2">
    <location>
        <begin position="633"/>
        <end position="734"/>
    </location>
</feature>
<dbReference type="AlphaFoldDB" id="A0AAV9N946"/>
<evidence type="ECO:0000313" key="4">
    <source>
        <dbReference type="Proteomes" id="UP001358417"/>
    </source>
</evidence>
<dbReference type="InterPro" id="IPR002110">
    <property type="entry name" value="Ankyrin_rpt"/>
</dbReference>
<evidence type="ECO:0008006" key="5">
    <source>
        <dbReference type="Google" id="ProtNLM"/>
    </source>
</evidence>
<dbReference type="PROSITE" id="PS50297">
    <property type="entry name" value="ANK_REP_REGION"/>
    <property type="match status" value="1"/>
</dbReference>
<dbReference type="SUPFAM" id="SSF48403">
    <property type="entry name" value="Ankyrin repeat"/>
    <property type="match status" value="1"/>
</dbReference>
<dbReference type="InterPro" id="IPR036770">
    <property type="entry name" value="Ankyrin_rpt-contain_sf"/>
</dbReference>
<reference evidence="3 4" key="1">
    <citation type="submission" date="2023-08" db="EMBL/GenBank/DDBJ databases">
        <title>Black Yeasts Isolated from many extreme environments.</title>
        <authorList>
            <person name="Coleine C."/>
            <person name="Stajich J.E."/>
            <person name="Selbmann L."/>
        </authorList>
    </citation>
    <scope>NUCLEOTIDE SEQUENCE [LARGE SCALE GENOMIC DNA]</scope>
    <source>
        <strain evidence="3 4">CCFEE 5792</strain>
    </source>
</reference>
<feature type="repeat" description="ANK" evidence="1">
    <location>
        <begin position="281"/>
        <end position="313"/>
    </location>
</feature>
<sequence>MAEVFGIVAGGAGLASLAIQILDDSQRIRELCAAIRDAPTEFKSLSDEIQLFGALLSLIAENHPRREPLNKATSVQDQVIRQCQSLHDELGPILARLSSSLAGRKRVVSWISVKSILERKKIDQLLVKLERAKANLMLAQMLASPNNLASQQISVQTEIVPAPSEKPPSSYTNKATRGRSIVTSSSHYLGLGTLTLGRLYSRSAEEGDTAAARFTFASWFLDWAITITSRKYNGILNISLQPQCLVKADAPIFLACAIGDHKAVADLIATGKASPFDTTFNGMTPLAVAAAWLRPEICKHLIDLGADASAIMKYRNPYTGEGMELTPFAYACGRWSPETWMPTISDVWPEWKASYYQRGDRKLDTLRLLVESGKVVIEQTLQSSSFPQPLIAVSNYQGSLDTLLWLIAEERIALVGNDLQNFYVQLARSWASLSWGSIELVSAAMNKVQDTTSFTTDPVAGTDILFGLVLILMWDALDSRQVADVYRSLQILLDAGVDIHGRTHKRSPLGECSFHSVDGYIWRHEELNSLDRHGRFFRAVATSCNRRLKIWANFLKQSQEDLYDYLRIEKQDGIEEWSECRNEEAGDSFHQYLKNLRIMSRICIGVVTNSDGEEVLDFRIEFATKKKDFIVPGQWDDEDSEESMSVSGEEDEDGWIYHYAYSDDEASDDDDESDLDEEFNNEDGDNDDYDDDDHEPDQEVQRQTELSKRLDDREQEDDGQKDTTPLPSDHAQRA</sequence>
<feature type="compositionally biased region" description="Acidic residues" evidence="2">
    <location>
        <begin position="662"/>
        <end position="696"/>
    </location>
</feature>
<evidence type="ECO:0000313" key="3">
    <source>
        <dbReference type="EMBL" id="KAK5051481.1"/>
    </source>
</evidence>
<dbReference type="Proteomes" id="UP001358417">
    <property type="component" value="Unassembled WGS sequence"/>
</dbReference>
<keyword evidence="1" id="KW-0040">ANK repeat</keyword>
<dbReference type="GeneID" id="89971327"/>